<feature type="region of interest" description="Disordered" evidence="1">
    <location>
        <begin position="301"/>
        <end position="324"/>
    </location>
</feature>
<dbReference type="Proteomes" id="UP000634660">
    <property type="component" value="Unassembled WGS sequence"/>
</dbReference>
<dbReference type="KEGG" id="ssub:CP968_02335"/>
<dbReference type="EMBL" id="BMVX01000001">
    <property type="protein sequence ID" value="GGZ46165.1"/>
    <property type="molecule type" value="Genomic_DNA"/>
</dbReference>
<feature type="chain" id="PRO_5044622683" description="DUF4185 domain-containing protein" evidence="2">
    <location>
        <begin position="37"/>
        <end position="357"/>
    </location>
</feature>
<evidence type="ECO:0000313" key="5">
    <source>
        <dbReference type="Proteomes" id="UP000326831"/>
    </source>
</evidence>
<dbReference type="RefSeq" id="WP_150516378.1">
    <property type="nucleotide sequence ID" value="NZ_BMVX01000001.1"/>
</dbReference>
<dbReference type="EMBL" id="CP023701">
    <property type="protein sequence ID" value="QEU77280.1"/>
    <property type="molecule type" value="Genomic_DNA"/>
</dbReference>
<evidence type="ECO:0008006" key="6">
    <source>
        <dbReference type="Google" id="ProtNLM"/>
    </source>
</evidence>
<accession>A0A5P2UEC2</accession>
<dbReference type="Proteomes" id="UP000326831">
    <property type="component" value="Chromosome"/>
</dbReference>
<dbReference type="AlphaFoldDB" id="A0A5P2UEC2"/>
<evidence type="ECO:0000313" key="3">
    <source>
        <dbReference type="EMBL" id="GGZ46165.1"/>
    </source>
</evidence>
<keyword evidence="5" id="KW-1185">Reference proteome</keyword>
<protein>
    <recommendedName>
        <fullName evidence="6">DUF4185 domain-containing protein</fullName>
    </recommendedName>
</protein>
<evidence type="ECO:0000256" key="1">
    <source>
        <dbReference type="SAM" id="MobiDB-lite"/>
    </source>
</evidence>
<organism evidence="4 5">
    <name type="scientific">Streptomyces subrutilus</name>
    <dbReference type="NCBI Taxonomy" id="36818"/>
    <lineage>
        <taxon>Bacteria</taxon>
        <taxon>Bacillati</taxon>
        <taxon>Actinomycetota</taxon>
        <taxon>Actinomycetes</taxon>
        <taxon>Kitasatosporales</taxon>
        <taxon>Streptomycetaceae</taxon>
        <taxon>Streptomyces</taxon>
    </lineage>
</organism>
<proteinExistence type="predicted"/>
<feature type="compositionally biased region" description="Low complexity" evidence="1">
    <location>
        <begin position="312"/>
        <end position="324"/>
    </location>
</feature>
<dbReference type="OrthoDB" id="4018248at2"/>
<reference evidence="4 5" key="2">
    <citation type="submission" date="2017-09" db="EMBL/GenBank/DDBJ databases">
        <authorList>
            <person name="Lee N."/>
            <person name="Cho B.-K."/>
        </authorList>
    </citation>
    <scope>NUCLEOTIDE SEQUENCE [LARGE SCALE GENOMIC DNA]</scope>
    <source>
        <strain evidence="4 5">ATCC 27467</strain>
    </source>
</reference>
<keyword evidence="2" id="KW-0732">Signal</keyword>
<dbReference type="SUPFAM" id="SSF89372">
    <property type="entry name" value="Fucose-specific lectin"/>
    <property type="match status" value="1"/>
</dbReference>
<sequence length="357" mass="38355">MTSTRGRSLLPRWRAALVAFAAALSLLFATTGPAAAAEGSWQNLGGQATAQSAMYSATIGGNVYDVVRGSDGNVWFRFNGGGWRALGNFEAARTASPPRIIEFPPGRAFVAIRGMNSEIFYSQANNGSANFWTPWQQIASGAWAMGSPWLSLSSVTGSLRIDVPRYDGRINYEYLMHDNGTIRPGTSWTYSLGFQLAGNARDIEGESQIALWGYGWPEWQSYFTGGDGHVYRARTDQRNGQVTNVDQVPGGGICHSGVSAARLGNQTAVVRPGAGGYANQQRILISCTGSDGMTWINSSSDGGASWTGWRQPSGSPAPSSATPAVNATYDTWTVTIRWNRARSTLYPDNALIGKRIT</sequence>
<evidence type="ECO:0000256" key="2">
    <source>
        <dbReference type="SAM" id="SignalP"/>
    </source>
</evidence>
<feature type="signal peptide" evidence="2">
    <location>
        <begin position="1"/>
        <end position="36"/>
    </location>
</feature>
<name>A0A5P2UEC2_9ACTN</name>
<gene>
    <name evidence="4" type="ORF">CP968_02335</name>
    <name evidence="3" type="ORF">GCM10010371_01560</name>
</gene>
<evidence type="ECO:0000313" key="4">
    <source>
        <dbReference type="EMBL" id="QEU77280.1"/>
    </source>
</evidence>
<reference evidence="3" key="3">
    <citation type="submission" date="2020-09" db="EMBL/GenBank/DDBJ databases">
        <authorList>
            <person name="Sun Q."/>
            <person name="Ohkuma M."/>
        </authorList>
    </citation>
    <scope>NUCLEOTIDE SEQUENCE</scope>
    <source>
        <strain evidence="3">JCM 4834</strain>
    </source>
</reference>
<reference evidence="3" key="1">
    <citation type="journal article" date="2014" name="Int. J. Syst. Evol. Microbiol.">
        <title>Complete genome sequence of Corynebacterium casei LMG S-19264T (=DSM 44701T), isolated from a smear-ripened cheese.</title>
        <authorList>
            <consortium name="US DOE Joint Genome Institute (JGI-PGF)"/>
            <person name="Walter F."/>
            <person name="Albersmeier A."/>
            <person name="Kalinowski J."/>
            <person name="Ruckert C."/>
        </authorList>
    </citation>
    <scope>NUCLEOTIDE SEQUENCE</scope>
    <source>
        <strain evidence="3">JCM 4834</strain>
    </source>
</reference>